<dbReference type="InterPro" id="IPR004046">
    <property type="entry name" value="GST_C"/>
</dbReference>
<dbReference type="WBParaSite" id="scaffold19845_cov213.g19346">
    <property type="protein sequence ID" value="scaffold19845_cov213.g19346"/>
    <property type="gene ID" value="scaffold19845_cov213.g19346"/>
</dbReference>
<organism evidence="3 4">
    <name type="scientific">Meloidogyne javanica</name>
    <name type="common">Root-knot nematode worm</name>
    <dbReference type="NCBI Taxonomy" id="6303"/>
    <lineage>
        <taxon>Eukaryota</taxon>
        <taxon>Metazoa</taxon>
        <taxon>Ecdysozoa</taxon>
        <taxon>Nematoda</taxon>
        <taxon>Chromadorea</taxon>
        <taxon>Rhabditida</taxon>
        <taxon>Tylenchina</taxon>
        <taxon>Tylenchomorpha</taxon>
        <taxon>Tylenchoidea</taxon>
        <taxon>Meloidogynidae</taxon>
        <taxon>Meloidogyninae</taxon>
        <taxon>Meloidogyne</taxon>
        <taxon>Meloidogyne incognita group</taxon>
    </lineage>
</organism>
<dbReference type="Gene3D" id="1.20.1050.10">
    <property type="match status" value="1"/>
</dbReference>
<dbReference type="SUPFAM" id="SSF52833">
    <property type="entry name" value="Thioredoxin-like"/>
    <property type="match status" value="1"/>
</dbReference>
<dbReference type="InterPro" id="IPR050213">
    <property type="entry name" value="GST_superfamily"/>
</dbReference>
<dbReference type="Gene3D" id="3.40.30.10">
    <property type="entry name" value="Glutaredoxin"/>
    <property type="match status" value="1"/>
</dbReference>
<dbReference type="InterPro" id="IPR036249">
    <property type="entry name" value="Thioredoxin-like_sf"/>
</dbReference>
<evidence type="ECO:0000259" key="1">
    <source>
        <dbReference type="PROSITE" id="PS50404"/>
    </source>
</evidence>
<dbReference type="PROSITE" id="PS50404">
    <property type="entry name" value="GST_NTER"/>
    <property type="match status" value="1"/>
</dbReference>
<dbReference type="CDD" id="cd03192">
    <property type="entry name" value="GST_C_Sigma_like"/>
    <property type="match status" value="1"/>
</dbReference>
<protein>
    <submittedName>
        <fullName evidence="4">Glutathione S-transferase</fullName>
    </submittedName>
</protein>
<proteinExistence type="predicted"/>
<dbReference type="GO" id="GO:0006749">
    <property type="term" value="P:glutathione metabolic process"/>
    <property type="evidence" value="ECO:0007669"/>
    <property type="project" value="TreeGrafter"/>
</dbReference>
<sequence length="293" mass="33953">MTLLHSIFEFKLEKCKIISIYWEQIAKNPSKLRLLRSPSSPLEGTTTATTTTTNSSWGIPFNQSLRHPSQQSVGVHSAWKAASPSRRLTTKQPKRMPKFKIHYLNLRGRAESIRLLLNYVQQPFEDFRENFLEFTKAKDKLPLPHLPKLTVDGQFEICYTSVILAYLGEKFGLESDTAEEKALCMQLAQRINDHFEYIKPFLPLLAEQCFWPCIIEDFGAVFERQLEINNTGYLVGDKITWIDFYAASFSDLALTYGREDMLDRFPRVLHHCRAVHSLPQLQQHIKTRPDTLF</sequence>
<dbReference type="PANTHER" id="PTHR11571">
    <property type="entry name" value="GLUTATHIONE S-TRANSFERASE"/>
    <property type="match status" value="1"/>
</dbReference>
<dbReference type="GO" id="GO:0004364">
    <property type="term" value="F:glutathione transferase activity"/>
    <property type="evidence" value="ECO:0007669"/>
    <property type="project" value="TreeGrafter"/>
</dbReference>
<dbReference type="PROSITE" id="PS50405">
    <property type="entry name" value="GST_CTER"/>
    <property type="match status" value="1"/>
</dbReference>
<dbReference type="Proteomes" id="UP000887561">
    <property type="component" value="Unplaced"/>
</dbReference>
<dbReference type="CDD" id="cd03039">
    <property type="entry name" value="GST_N_Sigma_like"/>
    <property type="match status" value="1"/>
</dbReference>
<dbReference type="PANTHER" id="PTHR11571:SF256">
    <property type="entry name" value="GST C-TERMINAL DOMAIN-CONTAINING PROTEIN-RELATED"/>
    <property type="match status" value="1"/>
</dbReference>
<evidence type="ECO:0000313" key="4">
    <source>
        <dbReference type="WBParaSite" id="scaffold19845_cov213.g19346"/>
    </source>
</evidence>
<reference evidence="4" key="1">
    <citation type="submission" date="2022-11" db="UniProtKB">
        <authorList>
            <consortium name="WormBaseParasite"/>
        </authorList>
    </citation>
    <scope>IDENTIFICATION</scope>
</reference>
<dbReference type="SFLD" id="SFLDS00019">
    <property type="entry name" value="Glutathione_Transferase_(cytos"/>
    <property type="match status" value="1"/>
</dbReference>
<dbReference type="AlphaFoldDB" id="A0A915LUP1"/>
<dbReference type="InterPro" id="IPR036282">
    <property type="entry name" value="Glutathione-S-Trfase_C_sf"/>
</dbReference>
<dbReference type="InterPro" id="IPR004045">
    <property type="entry name" value="Glutathione_S-Trfase_N"/>
</dbReference>
<evidence type="ECO:0000313" key="3">
    <source>
        <dbReference type="Proteomes" id="UP000887561"/>
    </source>
</evidence>
<keyword evidence="3" id="KW-1185">Reference proteome</keyword>
<feature type="domain" description="GST N-terminal" evidence="1">
    <location>
        <begin position="97"/>
        <end position="175"/>
    </location>
</feature>
<dbReference type="InterPro" id="IPR040079">
    <property type="entry name" value="Glutathione_S-Trfase"/>
</dbReference>
<evidence type="ECO:0000259" key="2">
    <source>
        <dbReference type="PROSITE" id="PS50405"/>
    </source>
</evidence>
<name>A0A915LUP1_MELJA</name>
<dbReference type="Pfam" id="PF14497">
    <property type="entry name" value="GST_C_3"/>
    <property type="match status" value="1"/>
</dbReference>
<dbReference type="SUPFAM" id="SSF47616">
    <property type="entry name" value="GST C-terminal domain-like"/>
    <property type="match status" value="1"/>
</dbReference>
<accession>A0A915LUP1</accession>
<dbReference type="InterPro" id="IPR010987">
    <property type="entry name" value="Glutathione-S-Trfase_C-like"/>
</dbReference>
<feature type="domain" description="GST C-terminal" evidence="2">
    <location>
        <begin position="177"/>
        <end position="293"/>
    </location>
</feature>